<evidence type="ECO:0000313" key="3">
    <source>
        <dbReference type="Proteomes" id="UP000005522"/>
    </source>
</evidence>
<gene>
    <name evidence="2" type="ORF">Acaty_c1199</name>
</gene>
<reference evidence="2 3" key="1">
    <citation type="journal article" date="2009" name="J. Bacteriol.">
        <title>Draft genome sequence of the extremely acidophilic bacterium Acidithiobacillus caldus ATCC 51756 reveals metabolic versatility in the genus Acidithiobacillus.</title>
        <authorList>
            <person name="Valdes J."/>
            <person name="Quatrini R."/>
            <person name="Hallberg K."/>
            <person name="Dopson M."/>
            <person name="Valenzuela P.D."/>
            <person name="Holmes D.S."/>
        </authorList>
    </citation>
    <scope>NUCLEOTIDE SEQUENCE [LARGE SCALE GENOMIC DNA]</scope>
    <source>
        <strain evidence="3">ATCC 51756 / DSM 8584 / KU</strain>
    </source>
</reference>
<proteinExistence type="predicted"/>
<accession>A0A059ZYS5</accession>
<sequence length="38" mass="3927">MQTVAGEQQSLLEQVVETVEEHPGSAAAGQDSEQQGTG</sequence>
<dbReference type="EMBL" id="CP005986">
    <property type="protein sequence ID" value="AIA55067.1"/>
    <property type="molecule type" value="Genomic_DNA"/>
</dbReference>
<protein>
    <submittedName>
        <fullName evidence="2">Uncharacterized protein</fullName>
    </submittedName>
</protein>
<dbReference type="AlphaFoldDB" id="A0A059ZYS5"/>
<dbReference type="HOGENOM" id="CLU_3323407_0_0_6"/>
<dbReference type="KEGG" id="acz:Acaty_c1199"/>
<evidence type="ECO:0000256" key="1">
    <source>
        <dbReference type="SAM" id="MobiDB-lite"/>
    </source>
</evidence>
<organism evidence="2 3">
    <name type="scientific">Acidithiobacillus caldus (strain ATCC 51756 / DSM 8584 / KU)</name>
    <dbReference type="NCBI Taxonomy" id="637389"/>
    <lineage>
        <taxon>Bacteria</taxon>
        <taxon>Pseudomonadati</taxon>
        <taxon>Pseudomonadota</taxon>
        <taxon>Acidithiobacillia</taxon>
        <taxon>Acidithiobacillales</taxon>
        <taxon>Acidithiobacillaceae</taxon>
        <taxon>Acidithiobacillus</taxon>
    </lineage>
</organism>
<name>A0A059ZYS5_ACICK</name>
<dbReference type="Proteomes" id="UP000005522">
    <property type="component" value="Chromosome"/>
</dbReference>
<feature type="region of interest" description="Disordered" evidence="1">
    <location>
        <begin position="1"/>
        <end position="38"/>
    </location>
</feature>
<feature type="compositionally biased region" description="Polar residues" evidence="1">
    <location>
        <begin position="1"/>
        <end position="12"/>
    </location>
</feature>
<evidence type="ECO:0000313" key="2">
    <source>
        <dbReference type="EMBL" id="AIA55067.1"/>
    </source>
</evidence>